<keyword evidence="1" id="KW-0732">Signal</keyword>
<dbReference type="Pfam" id="PF11617">
    <property type="entry name" value="Cu-binding_MopE"/>
    <property type="match status" value="2"/>
</dbReference>
<proteinExistence type="predicted"/>
<dbReference type="InterPro" id="IPR021655">
    <property type="entry name" value="Put_metal-bd"/>
</dbReference>
<dbReference type="Pfam" id="PF18962">
    <property type="entry name" value="Por_Secre_tail"/>
    <property type="match status" value="1"/>
</dbReference>
<feature type="compositionally biased region" description="Polar residues" evidence="2">
    <location>
        <begin position="12"/>
        <end position="22"/>
    </location>
</feature>
<evidence type="ECO:0000259" key="3">
    <source>
        <dbReference type="Pfam" id="PF18962"/>
    </source>
</evidence>
<evidence type="ECO:0000256" key="1">
    <source>
        <dbReference type="ARBA" id="ARBA00022729"/>
    </source>
</evidence>
<keyword evidence="5" id="KW-1185">Reference proteome</keyword>
<name>A0ABP8EEN7_9FLAO</name>
<feature type="region of interest" description="Disordered" evidence="2">
    <location>
        <begin position="1"/>
        <end position="22"/>
    </location>
</feature>
<dbReference type="RefSeq" id="WP_344737355.1">
    <property type="nucleotide sequence ID" value="NZ_BAABAV010000006.1"/>
</dbReference>
<accession>A0ABP8EEN7</accession>
<feature type="domain" description="Secretion system C-terminal sorting" evidence="3">
    <location>
        <begin position="108"/>
        <end position="185"/>
    </location>
</feature>
<sequence>MLCASSAPAGYSANNTDCNDSDDTVNTPQQYYVDADGDGFGSTTTAMLCASSAPAGYSANNTDCNDSDDTVNPNATEIPGNAIDEDCDGEAQTALSNEKFDVVNISVSPNPFSDHLTVNLPIAFRNDTFNIKIYDINGRKVIHRKTLSLINNKLVVSNLNELSQGAYFIKITNLASQKSVVKQIIRF</sequence>
<dbReference type="EMBL" id="BAABAV010000006">
    <property type="protein sequence ID" value="GAA4270707.1"/>
    <property type="molecule type" value="Genomic_DNA"/>
</dbReference>
<dbReference type="InterPro" id="IPR026444">
    <property type="entry name" value="Secre_tail"/>
</dbReference>
<evidence type="ECO:0000313" key="5">
    <source>
        <dbReference type="Proteomes" id="UP001500027"/>
    </source>
</evidence>
<dbReference type="Proteomes" id="UP001500027">
    <property type="component" value="Unassembled WGS sequence"/>
</dbReference>
<comment type="caution">
    <text evidence="4">The sequence shown here is derived from an EMBL/GenBank/DDBJ whole genome shotgun (WGS) entry which is preliminary data.</text>
</comment>
<evidence type="ECO:0000313" key="4">
    <source>
        <dbReference type="EMBL" id="GAA4270707.1"/>
    </source>
</evidence>
<dbReference type="NCBIfam" id="TIGR04183">
    <property type="entry name" value="Por_Secre_tail"/>
    <property type="match status" value="1"/>
</dbReference>
<reference evidence="5" key="1">
    <citation type="journal article" date="2019" name="Int. J. Syst. Evol. Microbiol.">
        <title>The Global Catalogue of Microorganisms (GCM) 10K type strain sequencing project: providing services to taxonomists for standard genome sequencing and annotation.</title>
        <authorList>
            <consortium name="The Broad Institute Genomics Platform"/>
            <consortium name="The Broad Institute Genome Sequencing Center for Infectious Disease"/>
            <person name="Wu L."/>
            <person name="Ma J."/>
        </authorList>
    </citation>
    <scope>NUCLEOTIDE SEQUENCE [LARGE SCALE GENOMIC DNA]</scope>
    <source>
        <strain evidence="5">JCM 17452</strain>
    </source>
</reference>
<protein>
    <recommendedName>
        <fullName evidence="3">Secretion system C-terminal sorting domain-containing protein</fullName>
    </recommendedName>
</protein>
<organism evidence="4 5">
    <name type="scientific">Hyunsoonleella aestuarii</name>
    <dbReference type="NCBI Taxonomy" id="912802"/>
    <lineage>
        <taxon>Bacteria</taxon>
        <taxon>Pseudomonadati</taxon>
        <taxon>Bacteroidota</taxon>
        <taxon>Flavobacteriia</taxon>
        <taxon>Flavobacteriales</taxon>
        <taxon>Flavobacteriaceae</taxon>
    </lineage>
</organism>
<evidence type="ECO:0000256" key="2">
    <source>
        <dbReference type="SAM" id="MobiDB-lite"/>
    </source>
</evidence>
<gene>
    <name evidence="4" type="ORF">GCM10022257_28100</name>
</gene>